<accession>A0A2K1IY91</accession>
<proteinExistence type="predicted"/>
<evidence type="ECO:0000313" key="2">
    <source>
        <dbReference type="EnsemblPlants" id="Pp3c19_13130V3.1"/>
    </source>
</evidence>
<dbReference type="Gramene" id="Pp3c19_13130V3.1">
    <property type="protein sequence ID" value="Pp3c19_13130V3.1"/>
    <property type="gene ID" value="Pp3c19_13130"/>
</dbReference>
<dbReference type="AlphaFoldDB" id="A0A2K1IY91"/>
<evidence type="ECO:0000313" key="3">
    <source>
        <dbReference type="Proteomes" id="UP000006727"/>
    </source>
</evidence>
<dbReference type="EnsemblPlants" id="Pp3c19_13130V3.1">
    <property type="protein sequence ID" value="Pp3c19_13130V3.1"/>
    <property type="gene ID" value="Pp3c19_13130"/>
</dbReference>
<dbReference type="Proteomes" id="UP000006727">
    <property type="component" value="Chromosome 19"/>
</dbReference>
<organism evidence="1">
    <name type="scientific">Physcomitrium patens</name>
    <name type="common">Spreading-leaved earth moss</name>
    <name type="synonym">Physcomitrella patens</name>
    <dbReference type="NCBI Taxonomy" id="3218"/>
    <lineage>
        <taxon>Eukaryota</taxon>
        <taxon>Viridiplantae</taxon>
        <taxon>Streptophyta</taxon>
        <taxon>Embryophyta</taxon>
        <taxon>Bryophyta</taxon>
        <taxon>Bryophytina</taxon>
        <taxon>Bryopsida</taxon>
        <taxon>Funariidae</taxon>
        <taxon>Funariales</taxon>
        <taxon>Funariaceae</taxon>
        <taxon>Physcomitrium</taxon>
    </lineage>
</organism>
<reference evidence="1 3" key="1">
    <citation type="journal article" date="2008" name="Science">
        <title>The Physcomitrella genome reveals evolutionary insights into the conquest of land by plants.</title>
        <authorList>
            <person name="Rensing S."/>
            <person name="Lang D."/>
            <person name="Zimmer A."/>
            <person name="Terry A."/>
            <person name="Salamov A."/>
            <person name="Shapiro H."/>
            <person name="Nishiyama T."/>
            <person name="Perroud P.-F."/>
            <person name="Lindquist E."/>
            <person name="Kamisugi Y."/>
            <person name="Tanahashi T."/>
            <person name="Sakakibara K."/>
            <person name="Fujita T."/>
            <person name="Oishi K."/>
            <person name="Shin-I T."/>
            <person name="Kuroki Y."/>
            <person name="Toyoda A."/>
            <person name="Suzuki Y."/>
            <person name="Hashimoto A."/>
            <person name="Yamaguchi K."/>
            <person name="Sugano A."/>
            <person name="Kohara Y."/>
            <person name="Fujiyama A."/>
            <person name="Anterola A."/>
            <person name="Aoki S."/>
            <person name="Ashton N."/>
            <person name="Barbazuk W.B."/>
            <person name="Barker E."/>
            <person name="Bennetzen J."/>
            <person name="Bezanilla M."/>
            <person name="Blankenship R."/>
            <person name="Cho S.H."/>
            <person name="Dutcher S."/>
            <person name="Estelle M."/>
            <person name="Fawcett J.A."/>
            <person name="Gundlach H."/>
            <person name="Hanada K."/>
            <person name="Heyl A."/>
            <person name="Hicks K.A."/>
            <person name="Hugh J."/>
            <person name="Lohr M."/>
            <person name="Mayer K."/>
            <person name="Melkozernov A."/>
            <person name="Murata T."/>
            <person name="Nelson D."/>
            <person name="Pils B."/>
            <person name="Prigge M."/>
            <person name="Reiss B."/>
            <person name="Renner T."/>
            <person name="Rombauts S."/>
            <person name="Rushton P."/>
            <person name="Sanderfoot A."/>
            <person name="Schween G."/>
            <person name="Shiu S.-H."/>
            <person name="Stueber K."/>
            <person name="Theodoulou F.L."/>
            <person name="Tu H."/>
            <person name="Van de Peer Y."/>
            <person name="Verrier P.J."/>
            <person name="Waters E."/>
            <person name="Wood A."/>
            <person name="Yang L."/>
            <person name="Cove D."/>
            <person name="Cuming A."/>
            <person name="Hasebe M."/>
            <person name="Lucas S."/>
            <person name="Mishler D.B."/>
            <person name="Reski R."/>
            <person name="Grigoriev I."/>
            <person name="Quatrano R.S."/>
            <person name="Boore J.L."/>
        </authorList>
    </citation>
    <scope>NUCLEOTIDE SEQUENCE [LARGE SCALE GENOMIC DNA]</scope>
    <source>
        <strain evidence="2 3">cv. Gransden 2004</strain>
    </source>
</reference>
<dbReference type="EMBL" id="ABEU02000019">
    <property type="protein sequence ID" value="PNR34249.1"/>
    <property type="molecule type" value="Genomic_DNA"/>
</dbReference>
<keyword evidence="3" id="KW-1185">Reference proteome</keyword>
<evidence type="ECO:0000313" key="1">
    <source>
        <dbReference type="EMBL" id="PNR34249.1"/>
    </source>
</evidence>
<name>A0A2K1IY91_PHYPA</name>
<reference evidence="2" key="3">
    <citation type="submission" date="2020-12" db="UniProtKB">
        <authorList>
            <consortium name="EnsemblPlants"/>
        </authorList>
    </citation>
    <scope>IDENTIFICATION</scope>
</reference>
<gene>
    <name evidence="1" type="ORF">PHYPA_024066</name>
</gene>
<dbReference type="InParanoid" id="A0A2K1IY91"/>
<protein>
    <submittedName>
        <fullName evidence="1 2">Uncharacterized protein</fullName>
    </submittedName>
</protein>
<sequence length="121" mass="13503">MRFRSPMPSGKGPVSWFRCLVSLPRYREESDVNWVKDEQLFAVGDLGSDGGHVGARDVELIQVFDVAKLAYDLACEGVARQSWSASGAYRLWRAVNLEVAKPLGYAARDFVVVKTHKVELC</sequence>
<reference evidence="1 3" key="2">
    <citation type="journal article" date="2018" name="Plant J.">
        <title>The Physcomitrella patens chromosome-scale assembly reveals moss genome structure and evolution.</title>
        <authorList>
            <person name="Lang D."/>
            <person name="Ullrich K.K."/>
            <person name="Murat F."/>
            <person name="Fuchs J."/>
            <person name="Jenkins J."/>
            <person name="Haas F.B."/>
            <person name="Piednoel M."/>
            <person name="Gundlach H."/>
            <person name="Van Bel M."/>
            <person name="Meyberg R."/>
            <person name="Vives C."/>
            <person name="Morata J."/>
            <person name="Symeonidi A."/>
            <person name="Hiss M."/>
            <person name="Muchero W."/>
            <person name="Kamisugi Y."/>
            <person name="Saleh O."/>
            <person name="Blanc G."/>
            <person name="Decker E.L."/>
            <person name="van Gessel N."/>
            <person name="Grimwood J."/>
            <person name="Hayes R.D."/>
            <person name="Graham S.W."/>
            <person name="Gunter L.E."/>
            <person name="McDaniel S.F."/>
            <person name="Hoernstein S.N.W."/>
            <person name="Larsson A."/>
            <person name="Li F.W."/>
            <person name="Perroud P.F."/>
            <person name="Phillips J."/>
            <person name="Ranjan P."/>
            <person name="Rokshar D.S."/>
            <person name="Rothfels C.J."/>
            <person name="Schneider L."/>
            <person name="Shu S."/>
            <person name="Stevenson D.W."/>
            <person name="Thummler F."/>
            <person name="Tillich M."/>
            <person name="Villarreal Aguilar J.C."/>
            <person name="Widiez T."/>
            <person name="Wong G.K."/>
            <person name="Wymore A."/>
            <person name="Zhang Y."/>
            <person name="Zimmer A.D."/>
            <person name="Quatrano R.S."/>
            <person name="Mayer K.F.X."/>
            <person name="Goodstein D."/>
            <person name="Casacuberta J.M."/>
            <person name="Vandepoele K."/>
            <person name="Reski R."/>
            <person name="Cuming A.C."/>
            <person name="Tuskan G.A."/>
            <person name="Maumus F."/>
            <person name="Salse J."/>
            <person name="Schmutz J."/>
            <person name="Rensing S.A."/>
        </authorList>
    </citation>
    <scope>NUCLEOTIDE SEQUENCE [LARGE SCALE GENOMIC DNA]</scope>
    <source>
        <strain evidence="2 3">cv. Gransden 2004</strain>
    </source>
</reference>